<sequence length="145" mass="16072">MTTVNPSPLAELSAAEKAAAFSVFRDRGVNPAQLFADLLRFVAITKKVPFAIGKGESVTDALAILDELEEWAEREKIIQKIEAETGRKVNRIASVEQWLDDAVQHAVHPDLEAMTDDELLTMADAEVKQHRAEKRALEAIQASRH</sequence>
<dbReference type="EMBL" id="CP124756">
    <property type="protein sequence ID" value="WGZ92744.1"/>
    <property type="molecule type" value="Genomic_DNA"/>
</dbReference>
<dbReference type="KEGG" id="tput:QJT81_12885"/>
<proteinExistence type="predicted"/>
<dbReference type="Proteomes" id="UP001301326">
    <property type="component" value="Chromosome"/>
</dbReference>
<gene>
    <name evidence="1" type="ORF">QJT81_12885</name>
</gene>
<protein>
    <submittedName>
        <fullName evidence="1">Uncharacterized protein</fullName>
    </submittedName>
</protein>
<reference evidence="1" key="2">
    <citation type="submission" date="2023-04" db="EMBL/GenBank/DDBJ databases">
        <authorList>
            <person name="Beletskiy A.V."/>
            <person name="Mardanov A.V."/>
            <person name="Ravin N.V."/>
        </authorList>
    </citation>
    <scope>NUCLEOTIDE SEQUENCE</scope>
    <source>
        <strain evidence="1">GKL-02</strain>
    </source>
</reference>
<name>A0AA95KGR9_9GAMM</name>
<evidence type="ECO:0000313" key="1">
    <source>
        <dbReference type="EMBL" id="WGZ92744.1"/>
    </source>
</evidence>
<accession>A0AA95KGR9</accession>
<reference evidence="1" key="1">
    <citation type="journal article" date="2023" name="Int. J. Mol. Sci.">
        <title>Metagenomics Revealed a New Genus 'Candidatus Thiocaldithrix dubininis' gen. nov., sp. nov. and a New Species 'Candidatus Thiothrix putei' sp. nov. in the Family Thiotrichaceae, Some Members of Which Have Traits of Both Na+- and H+-Motive Energetics.</title>
        <authorList>
            <person name="Ravin N.V."/>
            <person name="Muntyan M.S."/>
            <person name="Smolyakov D.D."/>
            <person name="Rudenko T.S."/>
            <person name="Beletsky A.V."/>
            <person name="Mardanov A.V."/>
            <person name="Grabovich M.Y."/>
        </authorList>
    </citation>
    <scope>NUCLEOTIDE SEQUENCE</scope>
    <source>
        <strain evidence="1">GKL-02</strain>
    </source>
</reference>
<dbReference type="AlphaFoldDB" id="A0AA95KGR9"/>
<organism evidence="1">
    <name type="scientific">Candidatus Thiothrix putei</name>
    <dbReference type="NCBI Taxonomy" id="3080811"/>
    <lineage>
        <taxon>Bacteria</taxon>
        <taxon>Pseudomonadati</taxon>
        <taxon>Pseudomonadota</taxon>
        <taxon>Gammaproteobacteria</taxon>
        <taxon>Thiotrichales</taxon>
        <taxon>Thiotrichaceae</taxon>
        <taxon>Thiothrix</taxon>
    </lineage>
</organism>